<proteinExistence type="inferred from homology"/>
<keyword evidence="1" id="KW-0342">GTP-binding</keyword>
<feature type="compositionally biased region" description="Polar residues" evidence="2">
    <location>
        <begin position="7"/>
        <end position="26"/>
    </location>
</feature>
<dbReference type="Pfam" id="PF00735">
    <property type="entry name" value="Septin"/>
    <property type="match status" value="1"/>
</dbReference>
<dbReference type="InterPro" id="IPR027417">
    <property type="entry name" value="P-loop_NTPase"/>
</dbReference>
<evidence type="ECO:0000313" key="5">
    <source>
        <dbReference type="Proteomes" id="UP000230750"/>
    </source>
</evidence>
<dbReference type="GO" id="GO:0005634">
    <property type="term" value="C:nucleus"/>
    <property type="evidence" value="ECO:0007669"/>
    <property type="project" value="InterPro"/>
</dbReference>
<dbReference type="InterPro" id="IPR030379">
    <property type="entry name" value="G_SEPTIN_dom"/>
</dbReference>
<dbReference type="Pfam" id="PF05859">
    <property type="entry name" value="Mis12"/>
    <property type="match status" value="1"/>
</dbReference>
<evidence type="ECO:0000256" key="1">
    <source>
        <dbReference type="RuleBase" id="RU004560"/>
    </source>
</evidence>
<evidence type="ECO:0000256" key="2">
    <source>
        <dbReference type="SAM" id="MobiDB-lite"/>
    </source>
</evidence>
<name>A0A2G8JM33_STIJA</name>
<gene>
    <name evidence="4" type="ORF">BSL78_26358</name>
</gene>
<feature type="region of interest" description="Disordered" evidence="2">
    <location>
        <begin position="1"/>
        <end position="33"/>
    </location>
</feature>
<dbReference type="OrthoDB" id="8954335at2759"/>
<keyword evidence="5" id="KW-1185">Reference proteome</keyword>
<accession>A0A2G8JM33</accession>
<dbReference type="PANTHER" id="PTHR32046:SF14">
    <property type="match status" value="1"/>
</dbReference>
<dbReference type="Gene3D" id="3.40.50.300">
    <property type="entry name" value="P-loop containing nucleotide triphosphate hydrolases"/>
    <property type="match status" value="1"/>
</dbReference>
<dbReference type="Proteomes" id="UP000230750">
    <property type="component" value="Unassembled WGS sequence"/>
</dbReference>
<dbReference type="InterPro" id="IPR008685">
    <property type="entry name" value="Centromere_Mis12"/>
</dbReference>
<evidence type="ECO:0000313" key="4">
    <source>
        <dbReference type="EMBL" id="PIK36812.1"/>
    </source>
</evidence>
<dbReference type="GO" id="GO:0005525">
    <property type="term" value="F:GTP binding"/>
    <property type="evidence" value="ECO:0007669"/>
    <property type="project" value="UniProtKB-KW"/>
</dbReference>
<dbReference type="EMBL" id="MRZV01001613">
    <property type="protein sequence ID" value="PIK36812.1"/>
    <property type="molecule type" value="Genomic_DNA"/>
</dbReference>
<feature type="domain" description="Septin-type G" evidence="3">
    <location>
        <begin position="224"/>
        <end position="309"/>
    </location>
</feature>
<dbReference type="STRING" id="307972.A0A2G8JM33"/>
<keyword evidence="1" id="KW-0547">Nucleotide-binding</keyword>
<evidence type="ECO:0000259" key="3">
    <source>
        <dbReference type="Pfam" id="PF00735"/>
    </source>
</evidence>
<dbReference type="SUPFAM" id="SSF52540">
    <property type="entry name" value="P-loop containing nucleoside triphosphate hydrolases"/>
    <property type="match status" value="1"/>
</dbReference>
<reference evidence="4 5" key="1">
    <citation type="journal article" date="2017" name="PLoS Biol.">
        <title>The sea cucumber genome provides insights into morphological evolution and visceral regeneration.</title>
        <authorList>
            <person name="Zhang X."/>
            <person name="Sun L."/>
            <person name="Yuan J."/>
            <person name="Sun Y."/>
            <person name="Gao Y."/>
            <person name="Zhang L."/>
            <person name="Li S."/>
            <person name="Dai H."/>
            <person name="Hamel J.F."/>
            <person name="Liu C."/>
            <person name="Yu Y."/>
            <person name="Liu S."/>
            <person name="Lin W."/>
            <person name="Guo K."/>
            <person name="Jin S."/>
            <person name="Xu P."/>
            <person name="Storey K.B."/>
            <person name="Huan P."/>
            <person name="Zhang T."/>
            <person name="Zhou Y."/>
            <person name="Zhang J."/>
            <person name="Lin C."/>
            <person name="Li X."/>
            <person name="Xing L."/>
            <person name="Huo D."/>
            <person name="Sun M."/>
            <person name="Wang L."/>
            <person name="Mercier A."/>
            <person name="Li F."/>
            <person name="Yang H."/>
            <person name="Xiang J."/>
        </authorList>
    </citation>
    <scope>NUCLEOTIDE SEQUENCE [LARGE SCALE GENOMIC DNA]</scope>
    <source>
        <strain evidence="4">Shaxun</strain>
        <tissue evidence="4">Muscle</tissue>
    </source>
</reference>
<organism evidence="4 5">
    <name type="scientific">Stichopus japonicus</name>
    <name type="common">Sea cucumber</name>
    <dbReference type="NCBI Taxonomy" id="307972"/>
    <lineage>
        <taxon>Eukaryota</taxon>
        <taxon>Metazoa</taxon>
        <taxon>Echinodermata</taxon>
        <taxon>Eleutherozoa</taxon>
        <taxon>Echinozoa</taxon>
        <taxon>Holothuroidea</taxon>
        <taxon>Aspidochirotacea</taxon>
        <taxon>Aspidochirotida</taxon>
        <taxon>Stichopodidae</taxon>
        <taxon>Apostichopus</taxon>
    </lineage>
</organism>
<dbReference type="PANTHER" id="PTHR32046">
    <property type="entry name" value="G DOMAIN-CONTAINING PROTEIN"/>
    <property type="match status" value="1"/>
</dbReference>
<dbReference type="GO" id="GO:0000278">
    <property type="term" value="P:mitotic cell cycle"/>
    <property type="evidence" value="ECO:0007669"/>
    <property type="project" value="InterPro"/>
</dbReference>
<comment type="caution">
    <text evidence="4">The sequence shown here is derived from an EMBL/GenBank/DDBJ whole genome shotgun (WGS) entry which is preliminary data.</text>
</comment>
<dbReference type="GO" id="GO:0000775">
    <property type="term" value="C:chromosome, centromeric region"/>
    <property type="evidence" value="ECO:0007669"/>
    <property type="project" value="InterPro"/>
</dbReference>
<sequence>MFAGIRVSSQSRWGNNSRMASNQGESSAAGLHPLTDRKEYETQYFGFTPKSFVDGVYNAMVEYLSDFVEERFKEQISVEALQESSNRLFVHLRDAFDKAFDRLENYLMKNIFHIPSGIVLPEDKRHEQHVTCKQRKVNFFKMAAALRSIVRFFYKASVGEVDTEESEVKPNTVMKDRLLADSKQVKKGNPALHSLNLKPTLIKEKEKIRKSELGTGCNGSTEKVIMVVGATGAGKTTLINGLVNHVLGVDWNDTFRFQLIPDNEEAKQRTQAQSQTKWITSYTLHHEKGFQVAYSLTVIDTPGFGDTSGIKRDQEITQQIRTFFTTKGDEGVDHIDAIGYFGQYFMLVTFADGQKPPVLEGVKLAAIPYKEYFKFNNSALYAENKPGDNDSDDNDFDQMFWKMGQKSFQNFFKTLSNTKPKSILLTQDVLNERHCLETYVAGIQKHIKKGLNELERLQTEEKVLKKHETDIEMNKDFTYTVTEDVMKCEEIPPGNYITNCLTCNFTCHFPCFIRDDGSKGSCAAMDTQGFCKVCPAHCVWSVHINMQKRYVIHSVTKTKTLKELKANYEAASGKKLTAEEMIRKALDGYQKVKCQLVYYTDQVRKSLERLQEIALKPNPLSTVEYIDILIMSEESQRLTGWKDRINKLNEVRKHAETLKSLAKPGYDPLKKYEKPVIPGAKNCFERP</sequence>
<comment type="similarity">
    <text evidence="1">Belongs to the TRAFAC class TrmE-Era-EngA-EngB-Septin-like GTPase superfamily. Septin GTPase family.</text>
</comment>
<dbReference type="AlphaFoldDB" id="A0A2G8JM33"/>
<protein>
    <recommendedName>
        <fullName evidence="3">Septin-type G domain-containing protein</fullName>
    </recommendedName>
</protein>